<keyword evidence="5" id="KW-0732">Signal</keyword>
<feature type="compositionally biased region" description="Acidic residues" evidence="4">
    <location>
        <begin position="72"/>
        <end position="83"/>
    </location>
</feature>
<dbReference type="InterPro" id="IPR013126">
    <property type="entry name" value="Hsp_70_fam"/>
</dbReference>
<dbReference type="SUPFAM" id="SSF100920">
    <property type="entry name" value="Heat shock protein 70kD (HSP70), peptide-binding domain"/>
    <property type="match status" value="1"/>
</dbReference>
<evidence type="ECO:0000256" key="2">
    <source>
        <dbReference type="ARBA" id="ARBA00022840"/>
    </source>
</evidence>
<dbReference type="InterPro" id="IPR043129">
    <property type="entry name" value="ATPase_NBD"/>
</dbReference>
<organism evidence="6 7">
    <name type="scientific">Prorocentrum cordatum</name>
    <dbReference type="NCBI Taxonomy" id="2364126"/>
    <lineage>
        <taxon>Eukaryota</taxon>
        <taxon>Sar</taxon>
        <taxon>Alveolata</taxon>
        <taxon>Dinophyceae</taxon>
        <taxon>Prorocentrales</taxon>
        <taxon>Prorocentraceae</taxon>
        <taxon>Prorocentrum</taxon>
    </lineage>
</organism>
<feature type="compositionally biased region" description="Low complexity" evidence="4">
    <location>
        <begin position="1122"/>
        <end position="1133"/>
    </location>
</feature>
<feature type="compositionally biased region" description="Basic and acidic residues" evidence="4">
    <location>
        <begin position="1137"/>
        <end position="1159"/>
    </location>
</feature>
<accession>A0ABN9UVS5</accession>
<proteinExistence type="predicted"/>
<dbReference type="CDD" id="cd10234">
    <property type="entry name" value="ASKHA_NBD_HSP70_DnaK-like"/>
    <property type="match status" value="1"/>
</dbReference>
<sequence length="1159" mass="123474">MAMRALLTLFALSSVASSLTLHAREEAVDEYTSVSGLLSEAEALLQEEMASDREAAEEEIALLQEVDADERVAEEELEADSDPEAPVAEGAAAEGAEGAAANASWNATEVQADENQSRANLSTYFDPKLMAIFREKQAHLKETMKDFMVSKKELDVAKLAANLAMKKLRLATEKRRKILMGERMAEAEERRAIKENRRQAKTDMTARAEQLLEDSLGGLAGFNMSYMVDVVLALPEALQDEEFVEDFRNVTKRVDVNVRKFLDQTQQKTTQFVKDSTSASDVELRFIMAKFFHESGFRLRGLHQDSLKAIQMLRRTVPEDLERALFPFLGQLNANTVRLRINATSLATATPKEACDQITQIIQLLARMANVSDYDSKLETIGKVIENVSTRVLPNMERTLQVSPNITTFVGSFLNMARLEVGGLQEAAHSMVTRASPIIAERVQCTFSSARPRAGLGLLGAVAVLAAVGRHCPFTAIAALDGDPPDQVCCTDECEVLLASLERGVGQPDASVEDPALSACVRPPRQVEAMSSVLDKASGHRVAAVSALSLASAYSALNFVSVAPSAAPRAPAAAAQAPRAASGAGPSSASAPGAAGAAVVGASALAAAAGRRRARRGSRVQRRAEVAPGEKVVGIDLGTTNSAVAAMEAGTPTIIPNAEGARTTPSVVAYSKSGEMLVGQIAKRQAVINPENTFYSVKRFVGRTASEIEEELKEVSYTVETVGSKLKIDCPIAGKQFAPEEISAQVLRKLSADAGKYLSATVTKAVVTVPAYFNDSQRQATKDAGKIAGLEVLRIVNEPTAASLAYGLEKKNNETIMVFDLGGGTFDVSVLEVGDGVCEVLSTNGDTHLGGDDFDKVIVDWLADGFKKAEGIDLLQDKQALQRLTEAAEKAKVELSGVQEAKVSLPFITADATGPKHIEETLSRAKFEQIAGTLINRCKAPVENAMRDAKVSASDINEIVLVGGSTRIPSIQALATELAGGKAPNQSVNPDEVVAVGAAVQAGVLAGEVKDIVLLDVTPLSLGVETLGGVATVLISRNTTIPTKKTEVFSTAVDSQPSVEIVVLQGERQFAKDNKILGTFRLDGVPPAPRGVPQIEVTFDIDANGILNVAAKDRDRGTGKEQTITITGSTTSRQGRRRQDGEGRGGERRGRREAQGPIP</sequence>
<dbReference type="PANTHER" id="PTHR19375">
    <property type="entry name" value="HEAT SHOCK PROTEIN 70KDA"/>
    <property type="match status" value="1"/>
</dbReference>
<keyword evidence="1" id="KW-0547">Nucleotide-binding</keyword>
<evidence type="ECO:0000256" key="3">
    <source>
        <dbReference type="SAM" id="Coils"/>
    </source>
</evidence>
<name>A0ABN9UVS5_9DINO</name>
<feature type="coiled-coil region" evidence="3">
    <location>
        <begin position="874"/>
        <end position="901"/>
    </location>
</feature>
<evidence type="ECO:0000313" key="6">
    <source>
        <dbReference type="EMBL" id="CAK0863627.1"/>
    </source>
</evidence>
<gene>
    <name evidence="6" type="ORF">PCOR1329_LOCUS51729</name>
</gene>
<evidence type="ECO:0000256" key="5">
    <source>
        <dbReference type="SAM" id="SignalP"/>
    </source>
</evidence>
<dbReference type="InterPro" id="IPR029047">
    <property type="entry name" value="HSP70_peptide-bd_sf"/>
</dbReference>
<protein>
    <submittedName>
        <fullName evidence="6">Uncharacterized protein</fullName>
    </submittedName>
</protein>
<dbReference type="EMBL" id="CAUYUJ010016282">
    <property type="protein sequence ID" value="CAK0863627.1"/>
    <property type="molecule type" value="Genomic_DNA"/>
</dbReference>
<feature type="region of interest" description="Disordered" evidence="4">
    <location>
        <begin position="72"/>
        <end position="104"/>
    </location>
</feature>
<keyword evidence="7" id="KW-1185">Reference proteome</keyword>
<reference evidence="6" key="1">
    <citation type="submission" date="2023-10" db="EMBL/GenBank/DDBJ databases">
        <authorList>
            <person name="Chen Y."/>
            <person name="Shah S."/>
            <person name="Dougan E. K."/>
            <person name="Thang M."/>
            <person name="Chan C."/>
        </authorList>
    </citation>
    <scope>NUCLEOTIDE SEQUENCE [LARGE SCALE GENOMIC DNA]</scope>
</reference>
<evidence type="ECO:0000256" key="1">
    <source>
        <dbReference type="ARBA" id="ARBA00022741"/>
    </source>
</evidence>
<dbReference type="PROSITE" id="PS00329">
    <property type="entry name" value="HSP70_2"/>
    <property type="match status" value="1"/>
</dbReference>
<dbReference type="Gene3D" id="3.30.420.40">
    <property type="match status" value="2"/>
</dbReference>
<keyword evidence="2" id="KW-0067">ATP-binding</keyword>
<dbReference type="PRINTS" id="PR00301">
    <property type="entry name" value="HEATSHOCK70"/>
</dbReference>
<dbReference type="NCBIfam" id="TIGR02350">
    <property type="entry name" value="prok_dnaK"/>
    <property type="match status" value="1"/>
</dbReference>
<dbReference type="NCBIfam" id="NF001413">
    <property type="entry name" value="PRK00290.1"/>
    <property type="match status" value="1"/>
</dbReference>
<feature type="signal peptide" evidence="5">
    <location>
        <begin position="1"/>
        <end position="18"/>
    </location>
</feature>
<feature type="region of interest" description="Disordered" evidence="4">
    <location>
        <begin position="1112"/>
        <end position="1159"/>
    </location>
</feature>
<dbReference type="InterPro" id="IPR012725">
    <property type="entry name" value="Chaperone_DnaK"/>
</dbReference>
<comment type="caution">
    <text evidence="6">The sequence shown here is derived from an EMBL/GenBank/DDBJ whole genome shotgun (WGS) entry which is preliminary data.</text>
</comment>
<dbReference type="SUPFAM" id="SSF53067">
    <property type="entry name" value="Actin-like ATPase domain"/>
    <property type="match status" value="2"/>
</dbReference>
<dbReference type="InterPro" id="IPR018181">
    <property type="entry name" value="Heat_shock_70_CS"/>
</dbReference>
<dbReference type="Gene3D" id="3.90.640.10">
    <property type="entry name" value="Actin, Chain A, domain 4"/>
    <property type="match status" value="1"/>
</dbReference>
<dbReference type="Pfam" id="PF00012">
    <property type="entry name" value="HSP70"/>
    <property type="match status" value="1"/>
</dbReference>
<evidence type="ECO:0000256" key="4">
    <source>
        <dbReference type="SAM" id="MobiDB-lite"/>
    </source>
</evidence>
<dbReference type="Gene3D" id="2.60.34.10">
    <property type="entry name" value="Substrate Binding Domain Of DNAk, Chain A, domain 1"/>
    <property type="match status" value="1"/>
</dbReference>
<feature type="compositionally biased region" description="Low complexity" evidence="4">
    <location>
        <begin position="88"/>
        <end position="101"/>
    </location>
</feature>
<feature type="chain" id="PRO_5045157463" evidence="5">
    <location>
        <begin position="19"/>
        <end position="1159"/>
    </location>
</feature>
<evidence type="ECO:0000313" key="7">
    <source>
        <dbReference type="Proteomes" id="UP001189429"/>
    </source>
</evidence>
<keyword evidence="3" id="KW-0175">Coiled coil</keyword>
<dbReference type="PROSITE" id="PS01036">
    <property type="entry name" value="HSP70_3"/>
    <property type="match status" value="1"/>
</dbReference>
<dbReference type="PROSITE" id="PS00297">
    <property type="entry name" value="HSP70_1"/>
    <property type="match status" value="1"/>
</dbReference>
<dbReference type="Proteomes" id="UP001189429">
    <property type="component" value="Unassembled WGS sequence"/>
</dbReference>